<evidence type="ECO:0000313" key="2">
    <source>
        <dbReference type="Proteomes" id="UP000184476"/>
    </source>
</evidence>
<dbReference type="Pfam" id="PF13563">
    <property type="entry name" value="2_5_RNA_ligase2"/>
    <property type="match status" value="1"/>
</dbReference>
<dbReference type="InterPro" id="IPR009097">
    <property type="entry name" value="Cyclic_Pdiesterase"/>
</dbReference>
<dbReference type="AlphaFoldDB" id="A0A1M4XJT9"/>
<name>A0A1M4XJT9_9BACL</name>
<dbReference type="RefSeq" id="WP_175552335.1">
    <property type="nucleotide sequence ID" value="NZ_FQVL01000005.1"/>
</dbReference>
<dbReference type="SUPFAM" id="SSF55144">
    <property type="entry name" value="LigT-like"/>
    <property type="match status" value="1"/>
</dbReference>
<dbReference type="Gene3D" id="3.90.1140.10">
    <property type="entry name" value="Cyclic phosphodiesterase"/>
    <property type="match status" value="1"/>
</dbReference>
<sequence>MIKRAINLFLPFSNTHQIQEWRKRYDPLYALIPPHITLVFPFESEHPSSLLKKHVQQIAHETSSFSIQLQGITGTIEQYLFLRVVQGNDLIIHLHDDLYTSVLLPYLNRQYFYAPHVTVGRFEQREAFKQALIETEGLNQVFQAKVDRIYVEQIDHHGKSIIESVIFLAD</sequence>
<dbReference type="EMBL" id="FQVL01000005">
    <property type="protein sequence ID" value="SHE93917.1"/>
    <property type="molecule type" value="Genomic_DNA"/>
</dbReference>
<evidence type="ECO:0000313" key="1">
    <source>
        <dbReference type="EMBL" id="SHE93917.1"/>
    </source>
</evidence>
<reference evidence="1 2" key="1">
    <citation type="submission" date="2016-11" db="EMBL/GenBank/DDBJ databases">
        <authorList>
            <person name="Jaros S."/>
            <person name="Januszkiewicz K."/>
            <person name="Wedrychowicz H."/>
        </authorList>
    </citation>
    <scope>NUCLEOTIDE SEQUENCE [LARGE SCALE GENOMIC DNA]</scope>
    <source>
        <strain evidence="1 2">DSM 44666</strain>
    </source>
</reference>
<organism evidence="1 2">
    <name type="scientific">Seinonella peptonophila</name>
    <dbReference type="NCBI Taxonomy" id="112248"/>
    <lineage>
        <taxon>Bacteria</taxon>
        <taxon>Bacillati</taxon>
        <taxon>Bacillota</taxon>
        <taxon>Bacilli</taxon>
        <taxon>Bacillales</taxon>
        <taxon>Thermoactinomycetaceae</taxon>
        <taxon>Seinonella</taxon>
    </lineage>
</organism>
<accession>A0A1M4XJT9</accession>
<dbReference type="GO" id="GO:0016874">
    <property type="term" value="F:ligase activity"/>
    <property type="evidence" value="ECO:0007669"/>
    <property type="project" value="UniProtKB-KW"/>
</dbReference>
<dbReference type="PANTHER" id="PTHR40037">
    <property type="entry name" value="PHOSPHOESTERASE YJCG-RELATED"/>
    <property type="match status" value="1"/>
</dbReference>
<dbReference type="InterPro" id="IPR050580">
    <property type="entry name" value="2H_phosphoesterase_YjcG-like"/>
</dbReference>
<dbReference type="STRING" id="112248.SAMN05444392_10546"/>
<proteinExistence type="predicted"/>
<keyword evidence="2" id="KW-1185">Reference proteome</keyword>
<gene>
    <name evidence="1" type="ORF">SAMN05444392_10546</name>
</gene>
<protein>
    <submittedName>
        <fullName evidence="1">2'-5' RNA ligase</fullName>
    </submittedName>
</protein>
<keyword evidence="1" id="KW-0436">Ligase</keyword>
<dbReference type="PANTHER" id="PTHR40037:SF1">
    <property type="entry name" value="PHOSPHOESTERASE SAOUHSC_00951-RELATED"/>
    <property type="match status" value="1"/>
</dbReference>
<dbReference type="Proteomes" id="UP000184476">
    <property type="component" value="Unassembled WGS sequence"/>
</dbReference>